<comment type="caution">
    <text evidence="8">The sequence shown here is derived from an EMBL/GenBank/DDBJ whole genome shotgun (WGS) entry which is preliminary data.</text>
</comment>
<dbReference type="GO" id="GO:0052689">
    <property type="term" value="F:carboxylic ester hydrolase activity"/>
    <property type="evidence" value="ECO:0007669"/>
    <property type="project" value="UniProtKB-KW"/>
</dbReference>
<keyword evidence="3 6" id="KW-0378">Hydrolase</keyword>
<dbReference type="InterPro" id="IPR029058">
    <property type="entry name" value="AB_hydrolase_fold"/>
</dbReference>
<evidence type="ECO:0000313" key="9">
    <source>
        <dbReference type="Proteomes" id="UP001566132"/>
    </source>
</evidence>
<dbReference type="EC" id="3.1.1.-" evidence="6"/>
<dbReference type="EMBL" id="JBDJPC010000006">
    <property type="protein sequence ID" value="KAL1498091.1"/>
    <property type="molecule type" value="Genomic_DNA"/>
</dbReference>
<dbReference type="InterPro" id="IPR019826">
    <property type="entry name" value="Carboxylesterase_B_AS"/>
</dbReference>
<keyword evidence="2" id="KW-0719">Serine esterase</keyword>
<evidence type="ECO:0000256" key="2">
    <source>
        <dbReference type="ARBA" id="ARBA00022487"/>
    </source>
</evidence>
<accession>A0ABD1ENP3</accession>
<evidence type="ECO:0000256" key="1">
    <source>
        <dbReference type="ARBA" id="ARBA00005964"/>
    </source>
</evidence>
<dbReference type="PANTHER" id="PTHR43142:SF1">
    <property type="entry name" value="CARBOXYLIC ESTER HYDROLASE"/>
    <property type="match status" value="1"/>
</dbReference>
<dbReference type="SUPFAM" id="SSF53474">
    <property type="entry name" value="alpha/beta-Hydrolases"/>
    <property type="match status" value="1"/>
</dbReference>
<keyword evidence="9" id="KW-1185">Reference proteome</keyword>
<proteinExistence type="inferred from homology"/>
<evidence type="ECO:0000313" key="8">
    <source>
        <dbReference type="EMBL" id="KAL1498091.1"/>
    </source>
</evidence>
<gene>
    <name evidence="8" type="ORF">ABEB36_008946</name>
</gene>
<sequence>MLILFFGCLLATGNLPIIELQLTKKSFESDESLQIETTNGSIQGSKEKTINNMTFYKFVGVPYAKPPIYQLRFKNPQPLSNWSGIVNATVPASCCAGIDLGNFDIDQLLSSGSEDCLYLNLYTTKKPKSEIKNKLAVMVYFHGGAFVGGCGNNLNPDFFMEENVVLVIPNYRLSIFGYLSTEDLESPGNYALKDGIAVLKWVQLNIHKFGGDPNRVTIFGQSSGAANVNALLLSQNAKSLFHNVILMSGTSLAFWSIQLEARNIAFNVGLAVGIETNNSEYLIRTLRKLDRNMLKQSELSVFLLNAARFLTHGIPLAINIEPNHKDAILTKYPLEILQDGSFNKVPVMIGVMKKEAIFYDRIIKMLRPFLGIFNLSPSSIIRFTNNLKHRRIVALKIFNYFFNTTDITQAKDKDLKEFVSEEAYRRPAMKEATLISRHCPVYFFEFTYQGKIGLDFIRRFLGKSFKRNPNYSGATHMEDIPYLFNIGDMKNNKGEVEFAKKLTRVYTNFAKTSNPTPTRDPFLDNATWPRIIPGKFPYLNLGRHFSQVSNNYNDENFQFWENLYNKYGEKPFKVF</sequence>
<evidence type="ECO:0000256" key="4">
    <source>
        <dbReference type="ARBA" id="ARBA00023157"/>
    </source>
</evidence>
<dbReference type="PROSITE" id="PS00122">
    <property type="entry name" value="CARBOXYLESTERASE_B_1"/>
    <property type="match status" value="1"/>
</dbReference>
<keyword evidence="4" id="KW-1015">Disulfide bond</keyword>
<evidence type="ECO:0000259" key="7">
    <source>
        <dbReference type="Pfam" id="PF00135"/>
    </source>
</evidence>
<evidence type="ECO:0000256" key="3">
    <source>
        <dbReference type="ARBA" id="ARBA00022801"/>
    </source>
</evidence>
<dbReference type="Gene3D" id="3.40.50.1820">
    <property type="entry name" value="alpha/beta hydrolase"/>
    <property type="match status" value="1"/>
</dbReference>
<dbReference type="Proteomes" id="UP001566132">
    <property type="component" value="Unassembled WGS sequence"/>
</dbReference>
<comment type="similarity">
    <text evidence="1 6">Belongs to the type-B carboxylesterase/lipase family.</text>
</comment>
<dbReference type="InterPro" id="IPR002018">
    <property type="entry name" value="CarbesteraseB"/>
</dbReference>
<dbReference type="AlphaFoldDB" id="A0ABD1ENP3"/>
<keyword evidence="5" id="KW-0325">Glycoprotein</keyword>
<evidence type="ECO:0000256" key="6">
    <source>
        <dbReference type="RuleBase" id="RU361235"/>
    </source>
</evidence>
<dbReference type="Pfam" id="PF00135">
    <property type="entry name" value="COesterase"/>
    <property type="match status" value="1"/>
</dbReference>
<reference evidence="8 9" key="1">
    <citation type="submission" date="2024-05" db="EMBL/GenBank/DDBJ databases">
        <title>Genetic variation in Jamaican populations of the coffee berry borer (Hypothenemus hampei).</title>
        <authorList>
            <person name="Errbii M."/>
            <person name="Myrie A."/>
        </authorList>
    </citation>
    <scope>NUCLEOTIDE SEQUENCE [LARGE SCALE GENOMIC DNA]</scope>
    <source>
        <strain evidence="8">JA-Hopewell-2020-01-JO</strain>
        <tissue evidence="8">Whole body</tissue>
    </source>
</reference>
<organism evidence="8 9">
    <name type="scientific">Hypothenemus hampei</name>
    <name type="common">Coffee berry borer</name>
    <dbReference type="NCBI Taxonomy" id="57062"/>
    <lineage>
        <taxon>Eukaryota</taxon>
        <taxon>Metazoa</taxon>
        <taxon>Ecdysozoa</taxon>
        <taxon>Arthropoda</taxon>
        <taxon>Hexapoda</taxon>
        <taxon>Insecta</taxon>
        <taxon>Pterygota</taxon>
        <taxon>Neoptera</taxon>
        <taxon>Endopterygota</taxon>
        <taxon>Coleoptera</taxon>
        <taxon>Polyphaga</taxon>
        <taxon>Cucujiformia</taxon>
        <taxon>Curculionidae</taxon>
        <taxon>Scolytinae</taxon>
        <taxon>Hypothenemus</taxon>
    </lineage>
</organism>
<evidence type="ECO:0000256" key="5">
    <source>
        <dbReference type="ARBA" id="ARBA00023180"/>
    </source>
</evidence>
<protein>
    <recommendedName>
        <fullName evidence="6">Carboxylic ester hydrolase</fullName>
        <ecNumber evidence="6">3.1.1.-</ecNumber>
    </recommendedName>
</protein>
<dbReference type="PANTHER" id="PTHR43142">
    <property type="entry name" value="CARBOXYLIC ESTER HYDROLASE"/>
    <property type="match status" value="1"/>
</dbReference>
<feature type="domain" description="Carboxylesterase type B" evidence="7">
    <location>
        <begin position="32"/>
        <end position="560"/>
    </location>
</feature>
<name>A0ABD1ENP3_HYPHA</name>